<dbReference type="PROSITE" id="PS50011">
    <property type="entry name" value="PROTEIN_KINASE_DOM"/>
    <property type="match status" value="1"/>
</dbReference>
<dbReference type="WBParaSite" id="SVE_1616600.1">
    <property type="protein sequence ID" value="SVE_1616600.1"/>
    <property type="gene ID" value="SVE_1616600"/>
</dbReference>
<dbReference type="GO" id="GO:0005524">
    <property type="term" value="F:ATP binding"/>
    <property type="evidence" value="ECO:0007669"/>
    <property type="project" value="InterPro"/>
</dbReference>
<dbReference type="Proteomes" id="UP000035680">
    <property type="component" value="Unassembled WGS sequence"/>
</dbReference>
<dbReference type="InterPro" id="IPR011009">
    <property type="entry name" value="Kinase-like_dom_sf"/>
</dbReference>
<feature type="region of interest" description="Disordered" evidence="1">
    <location>
        <begin position="24"/>
        <end position="59"/>
    </location>
</feature>
<dbReference type="PANTHER" id="PTHR11909">
    <property type="entry name" value="CASEIN KINASE-RELATED"/>
    <property type="match status" value="1"/>
</dbReference>
<reference evidence="3" key="1">
    <citation type="submission" date="2014-07" db="EMBL/GenBank/DDBJ databases">
        <authorList>
            <person name="Martin A.A"/>
            <person name="De Silva N."/>
        </authorList>
    </citation>
    <scope>NUCLEOTIDE SEQUENCE</scope>
</reference>
<protein>
    <submittedName>
        <fullName evidence="4">Protein kinase domain-containing protein</fullName>
    </submittedName>
</protein>
<dbReference type="AlphaFoldDB" id="A0A0K0FV02"/>
<dbReference type="GO" id="GO:0004672">
    <property type="term" value="F:protein kinase activity"/>
    <property type="evidence" value="ECO:0007669"/>
    <property type="project" value="InterPro"/>
</dbReference>
<keyword evidence="3" id="KW-1185">Reference proteome</keyword>
<feature type="compositionally biased region" description="Polar residues" evidence="1">
    <location>
        <begin position="36"/>
        <end position="53"/>
    </location>
</feature>
<organism evidence="3 4">
    <name type="scientific">Strongyloides venezuelensis</name>
    <name type="common">Threadworm</name>
    <dbReference type="NCBI Taxonomy" id="75913"/>
    <lineage>
        <taxon>Eukaryota</taxon>
        <taxon>Metazoa</taxon>
        <taxon>Ecdysozoa</taxon>
        <taxon>Nematoda</taxon>
        <taxon>Chromadorea</taxon>
        <taxon>Rhabditida</taxon>
        <taxon>Tylenchina</taxon>
        <taxon>Panagrolaimomorpha</taxon>
        <taxon>Strongyloidoidea</taxon>
        <taxon>Strongyloididae</taxon>
        <taxon>Strongyloides</taxon>
    </lineage>
</organism>
<evidence type="ECO:0000259" key="2">
    <source>
        <dbReference type="PROSITE" id="PS50011"/>
    </source>
</evidence>
<name>A0A0K0FV02_STRVS</name>
<evidence type="ECO:0000256" key="1">
    <source>
        <dbReference type="SAM" id="MobiDB-lite"/>
    </source>
</evidence>
<dbReference type="InterPro" id="IPR050235">
    <property type="entry name" value="CK1_Ser-Thr_kinase"/>
</dbReference>
<proteinExistence type="predicted"/>
<dbReference type="STRING" id="75913.A0A0K0FV02"/>
<accession>A0A0K0FV02</accession>
<dbReference type="Gene3D" id="1.10.510.10">
    <property type="entry name" value="Transferase(Phosphotransferase) domain 1"/>
    <property type="match status" value="1"/>
</dbReference>
<dbReference type="InterPro" id="IPR000719">
    <property type="entry name" value="Prot_kinase_dom"/>
</dbReference>
<dbReference type="SUPFAM" id="SSF56112">
    <property type="entry name" value="Protein kinase-like (PK-like)"/>
    <property type="match status" value="1"/>
</dbReference>
<evidence type="ECO:0000313" key="4">
    <source>
        <dbReference type="WBParaSite" id="SVE_1616600.1"/>
    </source>
</evidence>
<feature type="compositionally biased region" description="Basic and acidic residues" evidence="1">
    <location>
        <begin position="24"/>
        <end position="34"/>
    </location>
</feature>
<sequence>MTKGASKSCKDKCNKNVKETSEKVLSECNGKPESDILSTETNTDTPVKVPSQNNDDKKDTVPIDKFKVTETTVINGTTYEILNGLPVFETDQIFAERFKIYERETYIDSQGVGYFCTDIDCEQLELFLRIDKKENSKTILKTEYKLLKAAEEDCKYGYFSQIHSVGEYDNFVYMAIYYKGGPTLKDIRRFMNQRKFTHGTIGRFAHDIVTILQKVHEYGYLLHNVGTEKFTFDACSRNLYLNDYTYVKADQSKSIPVVKDLYKNPSKYFGSSDYAPFYFLDADIFPPPPGIFARDELEAAFYLIVDLLLGDLPWKSSRRNEVLPTKREYVGGGKLFKDLPEQYKELWNTICSSSEYDPKVYPKLLEICRDIHENLGGINDLDDNYDFEVEPNPEDIPRFILEKKPIENENDEILEIPVL</sequence>
<reference evidence="4" key="2">
    <citation type="submission" date="2015-08" db="UniProtKB">
        <authorList>
            <consortium name="WormBaseParasite"/>
        </authorList>
    </citation>
    <scope>IDENTIFICATION</scope>
</reference>
<evidence type="ECO:0000313" key="3">
    <source>
        <dbReference type="Proteomes" id="UP000035680"/>
    </source>
</evidence>
<feature type="domain" description="Protein kinase" evidence="2">
    <location>
        <begin position="104"/>
        <end position="375"/>
    </location>
</feature>